<evidence type="ECO:0000313" key="1">
    <source>
        <dbReference type="EMBL" id="KAI5658541.1"/>
    </source>
</evidence>
<name>A0ACC0ACS3_CATRO</name>
<dbReference type="Proteomes" id="UP001060085">
    <property type="component" value="Linkage Group LG06"/>
</dbReference>
<accession>A0ACC0ACS3</accession>
<protein>
    <submittedName>
        <fullName evidence="1">Uncharacterized protein</fullName>
    </submittedName>
</protein>
<sequence length="328" mass="37371">MVKTKTTNIGQGQNLEEGSSSKGKGKAKRVPSGVRVPEVRFPDRFISVKEAANFEKWTRNQRKIAPGHIVDLNDMQGAFIRGGQEGDNDDEEDDDEDQEGTNVEEEASEEETETEIQIRETRQKKRQERIEKGSSSRSMNQLIEMIASLQTSINTWFDAFDGRFEVLDGKVSNVQERLMRLEARDRDEAKDLGDEGKMKEKRPSHSKIKSLKILKTFVLVRGVLSTLSCFSRELEQNSVDELKGKLYAERTMHEKSWKEFWKKLLGVVYTRTGKWILGKFEGLDMEISKIIEFGMLGFEICEVVNEMAKIPSLSVSCATHVTYFPDSG</sequence>
<organism evidence="1 2">
    <name type="scientific">Catharanthus roseus</name>
    <name type="common">Madagascar periwinkle</name>
    <name type="synonym">Vinca rosea</name>
    <dbReference type="NCBI Taxonomy" id="4058"/>
    <lineage>
        <taxon>Eukaryota</taxon>
        <taxon>Viridiplantae</taxon>
        <taxon>Streptophyta</taxon>
        <taxon>Embryophyta</taxon>
        <taxon>Tracheophyta</taxon>
        <taxon>Spermatophyta</taxon>
        <taxon>Magnoliopsida</taxon>
        <taxon>eudicotyledons</taxon>
        <taxon>Gunneridae</taxon>
        <taxon>Pentapetalae</taxon>
        <taxon>asterids</taxon>
        <taxon>lamiids</taxon>
        <taxon>Gentianales</taxon>
        <taxon>Apocynaceae</taxon>
        <taxon>Rauvolfioideae</taxon>
        <taxon>Vinceae</taxon>
        <taxon>Catharanthinae</taxon>
        <taxon>Catharanthus</taxon>
    </lineage>
</organism>
<proteinExistence type="predicted"/>
<comment type="caution">
    <text evidence="1">The sequence shown here is derived from an EMBL/GenBank/DDBJ whole genome shotgun (WGS) entry which is preliminary data.</text>
</comment>
<reference evidence="2" key="1">
    <citation type="journal article" date="2023" name="Nat. Plants">
        <title>Single-cell RNA sequencing provides a high-resolution roadmap for understanding the multicellular compartmentation of specialized metabolism.</title>
        <authorList>
            <person name="Sun S."/>
            <person name="Shen X."/>
            <person name="Li Y."/>
            <person name="Li Y."/>
            <person name="Wang S."/>
            <person name="Li R."/>
            <person name="Zhang H."/>
            <person name="Shen G."/>
            <person name="Guo B."/>
            <person name="Wei J."/>
            <person name="Xu J."/>
            <person name="St-Pierre B."/>
            <person name="Chen S."/>
            <person name="Sun C."/>
        </authorList>
    </citation>
    <scope>NUCLEOTIDE SEQUENCE [LARGE SCALE GENOMIC DNA]</scope>
</reference>
<keyword evidence="2" id="KW-1185">Reference proteome</keyword>
<evidence type="ECO:0000313" key="2">
    <source>
        <dbReference type="Proteomes" id="UP001060085"/>
    </source>
</evidence>
<dbReference type="EMBL" id="CM044706">
    <property type="protein sequence ID" value="KAI5658541.1"/>
    <property type="molecule type" value="Genomic_DNA"/>
</dbReference>
<gene>
    <name evidence="1" type="ORF">M9H77_27334</name>
</gene>